<dbReference type="EMBL" id="CM023474">
    <property type="protein sequence ID" value="KAH7949990.1"/>
    <property type="molecule type" value="Genomic_DNA"/>
</dbReference>
<keyword evidence="2" id="KW-1185">Reference proteome</keyword>
<sequence>MFARNSGLSCAPDKSEVITIHEKCYKINGDLSLEVDSHVIGEVTRARVLSFWVQSSDKAKHTFTTLKTTVKPIAIIIFRITNHRKRMRERVTITLVQARVLRRVAYGLPYPSLDKGEAGQVEV</sequence>
<name>A0ACB8CSJ1_DERSI</name>
<evidence type="ECO:0000313" key="1">
    <source>
        <dbReference type="EMBL" id="KAH7949990.1"/>
    </source>
</evidence>
<protein>
    <submittedName>
        <fullName evidence="1">Uncharacterized protein</fullName>
    </submittedName>
</protein>
<reference evidence="1" key="1">
    <citation type="submission" date="2020-05" db="EMBL/GenBank/DDBJ databases">
        <title>Large-scale comparative analyses of tick genomes elucidate their genetic diversity and vector capacities.</title>
        <authorList>
            <person name="Jia N."/>
            <person name="Wang J."/>
            <person name="Shi W."/>
            <person name="Du L."/>
            <person name="Sun Y."/>
            <person name="Zhan W."/>
            <person name="Jiang J."/>
            <person name="Wang Q."/>
            <person name="Zhang B."/>
            <person name="Ji P."/>
            <person name="Sakyi L.B."/>
            <person name="Cui X."/>
            <person name="Yuan T."/>
            <person name="Jiang B."/>
            <person name="Yang W."/>
            <person name="Lam T.T.-Y."/>
            <person name="Chang Q."/>
            <person name="Ding S."/>
            <person name="Wang X."/>
            <person name="Zhu J."/>
            <person name="Ruan X."/>
            <person name="Zhao L."/>
            <person name="Wei J."/>
            <person name="Que T."/>
            <person name="Du C."/>
            <person name="Cheng J."/>
            <person name="Dai P."/>
            <person name="Han X."/>
            <person name="Huang E."/>
            <person name="Gao Y."/>
            <person name="Liu J."/>
            <person name="Shao H."/>
            <person name="Ye R."/>
            <person name="Li L."/>
            <person name="Wei W."/>
            <person name="Wang X."/>
            <person name="Wang C."/>
            <person name="Yang T."/>
            <person name="Huo Q."/>
            <person name="Li W."/>
            <person name="Guo W."/>
            <person name="Chen H."/>
            <person name="Zhou L."/>
            <person name="Ni X."/>
            <person name="Tian J."/>
            <person name="Zhou Y."/>
            <person name="Sheng Y."/>
            <person name="Liu T."/>
            <person name="Pan Y."/>
            <person name="Xia L."/>
            <person name="Li J."/>
            <person name="Zhao F."/>
            <person name="Cao W."/>
        </authorList>
    </citation>
    <scope>NUCLEOTIDE SEQUENCE</scope>
    <source>
        <strain evidence="1">Dsil-2018</strain>
    </source>
</reference>
<gene>
    <name evidence="1" type="ORF">HPB49_018091</name>
</gene>
<accession>A0ACB8CSJ1</accession>
<dbReference type="Proteomes" id="UP000821865">
    <property type="component" value="Chromosome 5"/>
</dbReference>
<evidence type="ECO:0000313" key="2">
    <source>
        <dbReference type="Proteomes" id="UP000821865"/>
    </source>
</evidence>
<organism evidence="1 2">
    <name type="scientific">Dermacentor silvarum</name>
    <name type="common">Tick</name>
    <dbReference type="NCBI Taxonomy" id="543639"/>
    <lineage>
        <taxon>Eukaryota</taxon>
        <taxon>Metazoa</taxon>
        <taxon>Ecdysozoa</taxon>
        <taxon>Arthropoda</taxon>
        <taxon>Chelicerata</taxon>
        <taxon>Arachnida</taxon>
        <taxon>Acari</taxon>
        <taxon>Parasitiformes</taxon>
        <taxon>Ixodida</taxon>
        <taxon>Ixodoidea</taxon>
        <taxon>Ixodidae</taxon>
        <taxon>Rhipicephalinae</taxon>
        <taxon>Dermacentor</taxon>
    </lineage>
</organism>
<comment type="caution">
    <text evidence="1">The sequence shown here is derived from an EMBL/GenBank/DDBJ whole genome shotgun (WGS) entry which is preliminary data.</text>
</comment>
<proteinExistence type="predicted"/>